<keyword evidence="2" id="KW-0255">Endonuclease</keyword>
<dbReference type="EMBL" id="JAEPCM010000016">
    <property type="protein sequence ID" value="MCG7944958.1"/>
    <property type="molecule type" value="Genomic_DNA"/>
</dbReference>
<reference evidence="2" key="1">
    <citation type="journal article" date="2021" name="Proc. Natl. Acad. Sci. U.S.A.">
        <title>Global biogeography of chemosynthetic symbionts reveals both localized and globally distributed symbiont groups. .</title>
        <authorList>
            <person name="Osvatic J.T."/>
            <person name="Wilkins L.G.E."/>
            <person name="Leibrecht L."/>
            <person name="Leray M."/>
            <person name="Zauner S."/>
            <person name="Polzin J."/>
            <person name="Camacho Y."/>
            <person name="Gros O."/>
            <person name="van Gils J.A."/>
            <person name="Eisen J.A."/>
            <person name="Petersen J.M."/>
            <person name="Yuen B."/>
        </authorList>
    </citation>
    <scope>NUCLEOTIDE SEQUENCE</scope>
    <source>
        <strain evidence="2">MAGclacostrist064TRANS</strain>
    </source>
</reference>
<dbReference type="SMART" id="SM00507">
    <property type="entry name" value="HNHc"/>
    <property type="match status" value="1"/>
</dbReference>
<keyword evidence="2" id="KW-0378">Hydrolase</keyword>
<organism evidence="2 3">
    <name type="scientific">Candidatus Thiodiazotropha taylori</name>
    <dbReference type="NCBI Taxonomy" id="2792791"/>
    <lineage>
        <taxon>Bacteria</taxon>
        <taxon>Pseudomonadati</taxon>
        <taxon>Pseudomonadota</taxon>
        <taxon>Gammaproteobacteria</taxon>
        <taxon>Chromatiales</taxon>
        <taxon>Sedimenticolaceae</taxon>
        <taxon>Candidatus Thiodiazotropha</taxon>
    </lineage>
</organism>
<dbReference type="AlphaFoldDB" id="A0A9E4KAW5"/>
<dbReference type="Proteomes" id="UP000886667">
    <property type="component" value="Unassembled WGS sequence"/>
</dbReference>
<dbReference type="GO" id="GO:0003677">
    <property type="term" value="F:DNA binding"/>
    <property type="evidence" value="ECO:0007669"/>
    <property type="project" value="InterPro"/>
</dbReference>
<dbReference type="Pfam" id="PF07460">
    <property type="entry name" value="NUMOD3"/>
    <property type="match status" value="1"/>
</dbReference>
<dbReference type="InterPro" id="IPR003611">
    <property type="entry name" value="NUMOD3"/>
</dbReference>
<evidence type="ECO:0000313" key="3">
    <source>
        <dbReference type="Proteomes" id="UP000886667"/>
    </source>
</evidence>
<feature type="domain" description="HNH nuclease" evidence="1">
    <location>
        <begin position="9"/>
        <end position="55"/>
    </location>
</feature>
<protein>
    <submittedName>
        <fullName evidence="2">HNH endonuclease</fullName>
    </submittedName>
</protein>
<proteinExistence type="predicted"/>
<keyword evidence="2" id="KW-0540">Nuclease</keyword>
<dbReference type="CDD" id="cd00085">
    <property type="entry name" value="HNHc"/>
    <property type="match status" value="1"/>
</dbReference>
<sequence length="217" mass="25703">MWLNNKYTKWYFEVIENAKKRNQELMYEKHHIVPKSLGGSNKKENLVKLTPREHFICHMLLVKMTKGENKVKMSYALHMLLHVENAYQKRYKVNSYLYENLKNNIRIDMIAANRKENNPFYGKKHSAKTRAELSKLRRERIEAGSSEGNFGPLSEEKRKKVSKGVSKYFAALSKEERSKKYSTSKDKFVECEHCNRTFSPSNYAQWHGDKCKKRKEV</sequence>
<evidence type="ECO:0000313" key="2">
    <source>
        <dbReference type="EMBL" id="MCG7944958.1"/>
    </source>
</evidence>
<evidence type="ECO:0000259" key="1">
    <source>
        <dbReference type="SMART" id="SM00507"/>
    </source>
</evidence>
<dbReference type="InterPro" id="IPR003615">
    <property type="entry name" value="HNH_nuc"/>
</dbReference>
<accession>A0A9E4KAW5</accession>
<name>A0A9E4KAW5_9GAMM</name>
<comment type="caution">
    <text evidence="2">The sequence shown here is derived from an EMBL/GenBank/DDBJ whole genome shotgun (WGS) entry which is preliminary data.</text>
</comment>
<dbReference type="GO" id="GO:0004519">
    <property type="term" value="F:endonuclease activity"/>
    <property type="evidence" value="ECO:0007669"/>
    <property type="project" value="UniProtKB-KW"/>
</dbReference>
<gene>
    <name evidence="2" type="ORF">JAZ07_01275</name>
</gene>